<dbReference type="NCBIfam" id="TIGR00254">
    <property type="entry name" value="GGDEF"/>
    <property type="match status" value="1"/>
</dbReference>
<dbReference type="CDD" id="cd01949">
    <property type="entry name" value="GGDEF"/>
    <property type="match status" value="1"/>
</dbReference>
<dbReference type="PANTHER" id="PTHR46663">
    <property type="entry name" value="DIGUANYLATE CYCLASE DGCT-RELATED"/>
    <property type="match status" value="1"/>
</dbReference>
<evidence type="ECO:0000259" key="3">
    <source>
        <dbReference type="PROSITE" id="PS50887"/>
    </source>
</evidence>
<dbReference type="InterPro" id="IPR013655">
    <property type="entry name" value="PAS_fold_3"/>
</dbReference>
<name>A0A447TG94_CHRVL</name>
<sequence>MHPEDVERTRDSIQRNLSGEMKSHEVEIRCRTRGGDWRWILSRGRVVERNDRGEPLSMSGTHTDITERKVFEQTQKEAAAVFDSSYEGILMVNPDGVITKVNNAFSRITGYSAEEAIGQKPSLLASGKQPISFYEELWNSVKGHDFWRGELWNRRKSGELYAELLSISVVRDEQGQVQHYIGIFSDITQLKQHEAELDRVAHYDPLTGVPNRRLLSDRLRQAIVRANRSGRSCAVCFLDLDGFKAVNDKYGHAVGDQLLVTVSNNLKSILRGDDTLARLGGDEFVVLLSEVGSPEECMLVLDRVLATASRRCRSATPRSALRPASASACTRRTMSIPTRCCAMPIRRCTWPRMPARTATSCSTRKTTARRRNTGNFWSCCARRWSMTSSRCSISRWWTCRAARSSAWRR</sequence>
<dbReference type="InterPro" id="IPR001610">
    <property type="entry name" value="PAC"/>
</dbReference>
<reference evidence="4 5" key="1">
    <citation type="submission" date="2018-12" db="EMBL/GenBank/DDBJ databases">
        <authorList>
            <consortium name="Pathogen Informatics"/>
        </authorList>
    </citation>
    <scope>NUCLEOTIDE SEQUENCE [LARGE SCALE GENOMIC DNA]</scope>
    <source>
        <strain evidence="4 5">NCTC9695</strain>
    </source>
</reference>
<protein>
    <submittedName>
        <fullName evidence="4">Cyclic di-GMP phosphodiesterase Gmr</fullName>
        <ecNumber evidence="4">3.1.4.52</ecNumber>
    </submittedName>
</protein>
<dbReference type="InterPro" id="IPR043128">
    <property type="entry name" value="Rev_trsase/Diguanyl_cyclase"/>
</dbReference>
<dbReference type="EMBL" id="LR134182">
    <property type="protein sequence ID" value="VEB43828.1"/>
    <property type="molecule type" value="Genomic_DNA"/>
</dbReference>
<dbReference type="SMART" id="SM00086">
    <property type="entry name" value="PAC"/>
    <property type="match status" value="2"/>
</dbReference>
<feature type="domain" description="GGDEF" evidence="3">
    <location>
        <begin position="231"/>
        <end position="379"/>
    </location>
</feature>
<dbReference type="PROSITE" id="PS50887">
    <property type="entry name" value="GGDEF"/>
    <property type="match status" value="1"/>
</dbReference>
<accession>A0A447TG94</accession>
<feature type="domain" description="PAS" evidence="1">
    <location>
        <begin position="74"/>
        <end position="119"/>
    </location>
</feature>
<feature type="domain" description="PAC" evidence="2">
    <location>
        <begin position="24"/>
        <end position="77"/>
    </location>
</feature>
<dbReference type="SMART" id="SM00267">
    <property type="entry name" value="GGDEF"/>
    <property type="match status" value="1"/>
</dbReference>
<dbReference type="CDD" id="cd00130">
    <property type="entry name" value="PAS"/>
    <property type="match status" value="2"/>
</dbReference>
<dbReference type="SUPFAM" id="SSF55073">
    <property type="entry name" value="Nucleotide cyclase"/>
    <property type="match status" value="1"/>
</dbReference>
<organism evidence="4 5">
    <name type="scientific">Chromobacterium violaceum</name>
    <dbReference type="NCBI Taxonomy" id="536"/>
    <lineage>
        <taxon>Bacteria</taxon>
        <taxon>Pseudomonadati</taxon>
        <taxon>Pseudomonadota</taxon>
        <taxon>Betaproteobacteria</taxon>
        <taxon>Neisseriales</taxon>
        <taxon>Chromobacteriaceae</taxon>
        <taxon>Chromobacterium</taxon>
    </lineage>
</organism>
<dbReference type="InterPro" id="IPR052163">
    <property type="entry name" value="DGC-Regulatory_Protein"/>
</dbReference>
<dbReference type="InterPro" id="IPR000700">
    <property type="entry name" value="PAS-assoc_C"/>
</dbReference>
<dbReference type="SMART" id="SM00091">
    <property type="entry name" value="PAS"/>
    <property type="match status" value="1"/>
</dbReference>
<dbReference type="Pfam" id="PF13426">
    <property type="entry name" value="PAS_9"/>
    <property type="match status" value="1"/>
</dbReference>
<gene>
    <name evidence="4" type="primary">gmr_10</name>
    <name evidence="4" type="ORF">NCTC9695_04288</name>
</gene>
<evidence type="ECO:0000313" key="5">
    <source>
        <dbReference type="Proteomes" id="UP000275777"/>
    </source>
</evidence>
<dbReference type="PROSITE" id="PS50113">
    <property type="entry name" value="PAC"/>
    <property type="match status" value="2"/>
</dbReference>
<evidence type="ECO:0000259" key="2">
    <source>
        <dbReference type="PROSITE" id="PS50113"/>
    </source>
</evidence>
<dbReference type="InterPro" id="IPR029787">
    <property type="entry name" value="Nucleotide_cyclase"/>
</dbReference>
<evidence type="ECO:0000259" key="1">
    <source>
        <dbReference type="PROSITE" id="PS50112"/>
    </source>
</evidence>
<dbReference type="NCBIfam" id="TIGR00229">
    <property type="entry name" value="sensory_box"/>
    <property type="match status" value="2"/>
</dbReference>
<dbReference type="GO" id="GO:0071111">
    <property type="term" value="F:cyclic-guanylate-specific phosphodiesterase activity"/>
    <property type="evidence" value="ECO:0007669"/>
    <property type="project" value="UniProtKB-EC"/>
</dbReference>
<dbReference type="Gene3D" id="3.30.450.20">
    <property type="entry name" value="PAS domain"/>
    <property type="match status" value="2"/>
</dbReference>
<dbReference type="PROSITE" id="PS50112">
    <property type="entry name" value="PAS"/>
    <property type="match status" value="1"/>
</dbReference>
<feature type="domain" description="PAC" evidence="2">
    <location>
        <begin position="147"/>
        <end position="199"/>
    </location>
</feature>
<evidence type="ECO:0000313" key="4">
    <source>
        <dbReference type="EMBL" id="VEB43828.1"/>
    </source>
</evidence>
<dbReference type="Proteomes" id="UP000275777">
    <property type="component" value="Chromosome"/>
</dbReference>
<dbReference type="PANTHER" id="PTHR46663:SF3">
    <property type="entry name" value="SLL0267 PROTEIN"/>
    <property type="match status" value="1"/>
</dbReference>
<dbReference type="InterPro" id="IPR000160">
    <property type="entry name" value="GGDEF_dom"/>
</dbReference>
<dbReference type="EC" id="3.1.4.52" evidence="4"/>
<dbReference type="Pfam" id="PF08447">
    <property type="entry name" value="PAS_3"/>
    <property type="match status" value="1"/>
</dbReference>
<dbReference type="Gene3D" id="3.30.70.270">
    <property type="match status" value="1"/>
</dbReference>
<dbReference type="InterPro" id="IPR000014">
    <property type="entry name" value="PAS"/>
</dbReference>
<proteinExistence type="predicted"/>
<keyword evidence="4" id="KW-0378">Hydrolase</keyword>
<dbReference type="SUPFAM" id="SSF55785">
    <property type="entry name" value="PYP-like sensor domain (PAS domain)"/>
    <property type="match status" value="2"/>
</dbReference>
<dbReference type="InterPro" id="IPR035965">
    <property type="entry name" value="PAS-like_dom_sf"/>
</dbReference>
<dbReference type="AlphaFoldDB" id="A0A447TG94"/>
<dbReference type="Pfam" id="PF00990">
    <property type="entry name" value="GGDEF"/>
    <property type="match status" value="1"/>
</dbReference>